<proteinExistence type="predicted"/>
<dbReference type="InterPro" id="IPR012902">
    <property type="entry name" value="N_methyl_site"/>
</dbReference>
<feature type="transmembrane region" description="Helical" evidence="2">
    <location>
        <begin position="6"/>
        <end position="24"/>
    </location>
</feature>
<dbReference type="RefSeq" id="WP_116882274.1">
    <property type="nucleotide sequence ID" value="NZ_CABMMC010000028.1"/>
</dbReference>
<accession>A0A2U1BB35</accession>
<reference evidence="3 4" key="1">
    <citation type="submission" date="2018-04" db="EMBL/GenBank/DDBJ databases">
        <title>Genomic Encyclopedia of Type Strains, Phase IV (KMG-IV): sequencing the most valuable type-strain genomes for metagenomic binning, comparative biology and taxonomic classification.</title>
        <authorList>
            <person name="Goeker M."/>
        </authorList>
    </citation>
    <scope>NUCLEOTIDE SEQUENCE [LARGE SCALE GENOMIC DNA]</scope>
    <source>
        <strain evidence="3 4">DSM 14823</strain>
    </source>
</reference>
<dbReference type="Gene3D" id="3.30.700.10">
    <property type="entry name" value="Glycoprotein, Type 4 Pilin"/>
    <property type="match status" value="1"/>
</dbReference>
<dbReference type="OrthoDB" id="191764at2"/>
<dbReference type="GO" id="GO:0015627">
    <property type="term" value="C:type II protein secretion system complex"/>
    <property type="evidence" value="ECO:0007669"/>
    <property type="project" value="InterPro"/>
</dbReference>
<dbReference type="PANTHER" id="PTHR30093">
    <property type="entry name" value="GENERAL SECRETION PATHWAY PROTEIN G"/>
    <property type="match status" value="1"/>
</dbReference>
<keyword evidence="1" id="KW-0488">Methylation</keyword>
<dbReference type="PRINTS" id="PR00813">
    <property type="entry name" value="BCTERIALGSPG"/>
</dbReference>
<comment type="caution">
    <text evidence="3">The sequence shown here is derived from an EMBL/GenBank/DDBJ whole genome shotgun (WGS) entry which is preliminary data.</text>
</comment>
<sequence>MNRFTLIELLIVIAIIAILTAMLLPSLNKAREKAQTATCLSNFKTIGQATAMYQGDSDDYFPNGGNVGNLTAEPILEGRWYQKLERYTNNFRVFNCPAMVKVAPGHEVANLKGQGVAGWNPAWGQIPRGRAGVGASCCSALNTSQFGNANSGVPNYTVRTRNLIDQIRTVYKNPRPTLGNVVYVSDGTLAVYSTKFNENYSILQLKYFVHNNQRNILYIDGRAASKGVNDLRGCENDNAAGPMWRVIYSN</sequence>
<keyword evidence="2" id="KW-0472">Membrane</keyword>
<dbReference type="Proteomes" id="UP000245959">
    <property type="component" value="Unassembled WGS sequence"/>
</dbReference>
<protein>
    <submittedName>
        <fullName evidence="3">Prepilin-type N-terminal cleavage/methylation domain-containing protein/prepilin-type processing-associated H-X9-DG protein</fullName>
    </submittedName>
</protein>
<evidence type="ECO:0000256" key="1">
    <source>
        <dbReference type="ARBA" id="ARBA00022481"/>
    </source>
</evidence>
<name>A0A2U1BB35_9BACT</name>
<dbReference type="AlphaFoldDB" id="A0A2U1BB35"/>
<keyword evidence="2" id="KW-0812">Transmembrane</keyword>
<keyword evidence="2" id="KW-1133">Transmembrane helix</keyword>
<evidence type="ECO:0000313" key="4">
    <source>
        <dbReference type="Proteomes" id="UP000245959"/>
    </source>
</evidence>
<keyword evidence="4" id="KW-1185">Reference proteome</keyword>
<dbReference type="NCBIfam" id="TIGR02532">
    <property type="entry name" value="IV_pilin_GFxxxE"/>
    <property type="match status" value="1"/>
</dbReference>
<dbReference type="InterPro" id="IPR000983">
    <property type="entry name" value="Bac_GSPG_pilin"/>
</dbReference>
<dbReference type="PANTHER" id="PTHR30093:SF2">
    <property type="entry name" value="TYPE II SECRETION SYSTEM PROTEIN H"/>
    <property type="match status" value="1"/>
</dbReference>
<dbReference type="GeneID" id="78293609"/>
<dbReference type="EMBL" id="QEKH01000001">
    <property type="protein sequence ID" value="PVY45878.1"/>
    <property type="molecule type" value="Genomic_DNA"/>
</dbReference>
<dbReference type="SUPFAM" id="SSF54523">
    <property type="entry name" value="Pili subunits"/>
    <property type="match status" value="1"/>
</dbReference>
<dbReference type="GO" id="GO:0015628">
    <property type="term" value="P:protein secretion by the type II secretion system"/>
    <property type="evidence" value="ECO:0007669"/>
    <property type="project" value="InterPro"/>
</dbReference>
<evidence type="ECO:0000313" key="3">
    <source>
        <dbReference type="EMBL" id="PVY45878.1"/>
    </source>
</evidence>
<evidence type="ECO:0000256" key="2">
    <source>
        <dbReference type="SAM" id="Phobius"/>
    </source>
</evidence>
<gene>
    <name evidence="3" type="ORF">C8D82_10172</name>
</gene>
<organism evidence="3 4">
    <name type="scientific">Victivallis vadensis</name>
    <dbReference type="NCBI Taxonomy" id="172901"/>
    <lineage>
        <taxon>Bacteria</taxon>
        <taxon>Pseudomonadati</taxon>
        <taxon>Lentisphaerota</taxon>
        <taxon>Lentisphaeria</taxon>
        <taxon>Victivallales</taxon>
        <taxon>Victivallaceae</taxon>
        <taxon>Victivallis</taxon>
    </lineage>
</organism>
<dbReference type="InterPro" id="IPR045584">
    <property type="entry name" value="Pilin-like"/>
</dbReference>